<dbReference type="InterPro" id="IPR050375">
    <property type="entry name" value="MFS_TsgA-like"/>
</dbReference>
<evidence type="ECO:0000313" key="9">
    <source>
        <dbReference type="Proteomes" id="UP000010433"/>
    </source>
</evidence>
<keyword evidence="3 6" id="KW-0812">Transmembrane</keyword>
<keyword evidence="5 6" id="KW-0472">Membrane</keyword>
<feature type="transmembrane region" description="Helical" evidence="6">
    <location>
        <begin position="276"/>
        <end position="293"/>
    </location>
</feature>
<feature type="transmembrane region" description="Helical" evidence="6">
    <location>
        <begin position="76"/>
        <end position="97"/>
    </location>
</feature>
<dbReference type="InterPro" id="IPR020846">
    <property type="entry name" value="MFS_dom"/>
</dbReference>
<feature type="transmembrane region" description="Helical" evidence="6">
    <location>
        <begin position="164"/>
        <end position="182"/>
    </location>
</feature>
<protein>
    <submittedName>
        <fullName evidence="8">Transporter, major facilitator family protein</fullName>
    </submittedName>
</protein>
<feature type="transmembrane region" description="Helical" evidence="6">
    <location>
        <begin position="335"/>
        <end position="354"/>
    </location>
</feature>
<accession>L1N1X6</accession>
<evidence type="ECO:0000256" key="1">
    <source>
        <dbReference type="ARBA" id="ARBA00004429"/>
    </source>
</evidence>
<keyword evidence="4 6" id="KW-1133">Transmembrane helix</keyword>
<dbReference type="InterPro" id="IPR011701">
    <property type="entry name" value="MFS"/>
</dbReference>
<feature type="transmembrane region" description="Helical" evidence="6">
    <location>
        <begin position="45"/>
        <end position="64"/>
    </location>
</feature>
<comment type="subcellular location">
    <subcellularLocation>
        <location evidence="1">Cell inner membrane</location>
        <topology evidence="1">Multi-pass membrane protein</topology>
    </subcellularLocation>
</comment>
<comment type="caution">
    <text evidence="8">The sequence shown here is derived from an EMBL/GenBank/DDBJ whole genome shotgun (WGS) entry which is preliminary data.</text>
</comment>
<dbReference type="GO" id="GO:0022857">
    <property type="term" value="F:transmembrane transporter activity"/>
    <property type="evidence" value="ECO:0007669"/>
    <property type="project" value="InterPro"/>
</dbReference>
<gene>
    <name evidence="8" type="ORF">HMPREF9151_02182</name>
</gene>
<dbReference type="PANTHER" id="PTHR43702">
    <property type="entry name" value="L-FUCOSE-PROTON SYMPORTER"/>
    <property type="match status" value="1"/>
</dbReference>
<dbReference type="PATRIC" id="fig|1127699.3.peg.1995"/>
<dbReference type="STRING" id="1127699.HMPREF9151_02182"/>
<organism evidence="8 9">
    <name type="scientific">Hoylesella saccharolytica F0055</name>
    <dbReference type="NCBI Taxonomy" id="1127699"/>
    <lineage>
        <taxon>Bacteria</taxon>
        <taxon>Pseudomonadati</taxon>
        <taxon>Bacteroidota</taxon>
        <taxon>Bacteroidia</taxon>
        <taxon>Bacteroidales</taxon>
        <taxon>Prevotellaceae</taxon>
        <taxon>Hoylesella</taxon>
    </lineage>
</organism>
<evidence type="ECO:0000256" key="6">
    <source>
        <dbReference type="SAM" id="Phobius"/>
    </source>
</evidence>
<dbReference type="InterPro" id="IPR036259">
    <property type="entry name" value="MFS_trans_sf"/>
</dbReference>
<dbReference type="SUPFAM" id="SSF103473">
    <property type="entry name" value="MFS general substrate transporter"/>
    <property type="match status" value="1"/>
</dbReference>
<evidence type="ECO:0000256" key="2">
    <source>
        <dbReference type="ARBA" id="ARBA00022475"/>
    </source>
</evidence>
<evidence type="ECO:0000256" key="5">
    <source>
        <dbReference type="ARBA" id="ARBA00023136"/>
    </source>
</evidence>
<evidence type="ECO:0000256" key="3">
    <source>
        <dbReference type="ARBA" id="ARBA00022692"/>
    </source>
</evidence>
<dbReference type="HOGENOM" id="CLU_057506_0_0_10"/>
<keyword evidence="2" id="KW-1003">Cell membrane</keyword>
<dbReference type="Pfam" id="PF07690">
    <property type="entry name" value="MFS_1"/>
    <property type="match status" value="1"/>
</dbReference>
<dbReference type="Proteomes" id="UP000010433">
    <property type="component" value="Unassembled WGS sequence"/>
</dbReference>
<keyword evidence="9" id="KW-1185">Reference proteome</keyword>
<dbReference type="AlphaFoldDB" id="L1N1X6"/>
<dbReference type="EMBL" id="AMEP01000142">
    <property type="protein sequence ID" value="EKX97264.1"/>
    <property type="molecule type" value="Genomic_DNA"/>
</dbReference>
<dbReference type="GO" id="GO:0005886">
    <property type="term" value="C:plasma membrane"/>
    <property type="evidence" value="ECO:0007669"/>
    <property type="project" value="UniProtKB-SubCell"/>
</dbReference>
<name>L1N1X6_9BACT</name>
<evidence type="ECO:0000259" key="7">
    <source>
        <dbReference type="PROSITE" id="PS50850"/>
    </source>
</evidence>
<evidence type="ECO:0000256" key="4">
    <source>
        <dbReference type="ARBA" id="ARBA00022989"/>
    </source>
</evidence>
<feature type="domain" description="Major facilitator superfamily (MFS) profile" evidence="7">
    <location>
        <begin position="5"/>
        <end position="387"/>
    </location>
</feature>
<feature type="transmembrane region" description="Helical" evidence="6">
    <location>
        <begin position="251"/>
        <end position="269"/>
    </location>
</feature>
<dbReference type="OrthoDB" id="3225787at2"/>
<dbReference type="PROSITE" id="PS50850">
    <property type="entry name" value="MFS"/>
    <property type="match status" value="1"/>
</dbReference>
<feature type="transmembrane region" description="Helical" evidence="6">
    <location>
        <begin position="210"/>
        <end position="231"/>
    </location>
</feature>
<evidence type="ECO:0000313" key="8">
    <source>
        <dbReference type="EMBL" id="EKX97264.1"/>
    </source>
</evidence>
<proteinExistence type="predicted"/>
<dbReference type="PANTHER" id="PTHR43702:SF3">
    <property type="entry name" value="PROTEIN TSGA"/>
    <property type="match status" value="1"/>
</dbReference>
<feature type="transmembrane region" description="Helical" evidence="6">
    <location>
        <begin position="299"/>
        <end position="323"/>
    </location>
</feature>
<sequence length="387" mass="42683">MKKEISIYKILPVMFGYFVMGFIDIIGVSAHYVKNDFSDLTDSTVNLISLSCFLWFLVLSIPTGMLMNRIGRKNTVLLSFLFHIIAMCLPLFCYGFVPILATFALLGIGNTLLQVALNPLVTNIITNDKLSGTLTLGQFVKAVSSLLGPLLTAWFAAIHWGWRAIFPTYALLSFATLLWLWLTPIHENKEQTEKSASFRATLDLLKDKHIVAFFIGILILVGADVGINITLPKFLVDHHHLSLADAGMGNSIYFLARTVGAFVGGILLMTYSERKFYRYSVWIALLGLLVIPLGNNLWISFASIIVFGAGYANLFSIIFSLALKRVPDKSNEVSALLIVGIAGGAIVPPVLGLITDTFHTQSAAIFALCILWCYLLLLIPTVSKNRK</sequence>
<dbReference type="Gene3D" id="1.20.1250.20">
    <property type="entry name" value="MFS general substrate transporter like domains"/>
    <property type="match status" value="2"/>
</dbReference>
<feature type="transmembrane region" description="Helical" evidence="6">
    <location>
        <begin position="360"/>
        <end position="379"/>
    </location>
</feature>
<reference evidence="8 9" key="1">
    <citation type="submission" date="2012-05" db="EMBL/GenBank/DDBJ databases">
        <authorList>
            <person name="Weinstock G."/>
            <person name="Sodergren E."/>
            <person name="Lobos E.A."/>
            <person name="Fulton L."/>
            <person name="Fulton R."/>
            <person name="Courtney L."/>
            <person name="Fronick C."/>
            <person name="O'Laughlin M."/>
            <person name="Godfrey J."/>
            <person name="Wilson R.M."/>
            <person name="Miner T."/>
            <person name="Farmer C."/>
            <person name="Delehaunty K."/>
            <person name="Cordes M."/>
            <person name="Minx P."/>
            <person name="Tomlinson C."/>
            <person name="Chen J."/>
            <person name="Wollam A."/>
            <person name="Pepin K.H."/>
            <person name="Bhonagiri V."/>
            <person name="Zhang X."/>
            <person name="Suruliraj S."/>
            <person name="Warren W."/>
            <person name="Mitreva M."/>
            <person name="Mardis E.R."/>
            <person name="Wilson R.K."/>
        </authorList>
    </citation>
    <scope>NUCLEOTIDE SEQUENCE [LARGE SCALE GENOMIC DNA]</scope>
    <source>
        <strain evidence="8 9">F0055</strain>
    </source>
</reference>
<dbReference type="RefSeq" id="WP_009161043.1">
    <property type="nucleotide sequence ID" value="NZ_KB290960.1"/>
</dbReference>
<feature type="transmembrane region" description="Helical" evidence="6">
    <location>
        <begin position="12"/>
        <end position="33"/>
    </location>
</feature>